<organism evidence="3 4">
    <name type="scientific">Hymenobacter tibetensis</name>
    <dbReference type="NCBI Taxonomy" id="497967"/>
    <lineage>
        <taxon>Bacteria</taxon>
        <taxon>Pseudomonadati</taxon>
        <taxon>Bacteroidota</taxon>
        <taxon>Cytophagia</taxon>
        <taxon>Cytophagales</taxon>
        <taxon>Hymenobacteraceae</taxon>
        <taxon>Hymenobacter</taxon>
    </lineage>
</organism>
<proteinExistence type="predicted"/>
<feature type="chain" id="PRO_5045974978" evidence="2">
    <location>
        <begin position="22"/>
        <end position="193"/>
    </location>
</feature>
<dbReference type="EMBL" id="CP094669">
    <property type="protein sequence ID" value="UOG75624.1"/>
    <property type="molecule type" value="Genomic_DNA"/>
</dbReference>
<evidence type="ECO:0000256" key="2">
    <source>
        <dbReference type="SAM" id="SignalP"/>
    </source>
</evidence>
<name>A0ABY4D158_9BACT</name>
<accession>A0ABY4D158</accession>
<sequence length="193" mass="20958">MKLPLLSIALGTVFLSSTAQAQSTDCDFLKSEVARLKAENTYLRNNAGKKLTASTSAQPVATTATSTATANVQKEIVEKVEVTIARCIGNRKTQTVSVELLLKNTGPTRDLQFQQITGVDAAGEEYRTFDIQIGSGGIRNKVPTDVAIKTRAVIPKILPATKSFQVLTCMVFSDVNIGRTINLEFRNVPIVWQ</sequence>
<evidence type="ECO:0000313" key="3">
    <source>
        <dbReference type="EMBL" id="UOG75624.1"/>
    </source>
</evidence>
<evidence type="ECO:0000313" key="4">
    <source>
        <dbReference type="Proteomes" id="UP000831113"/>
    </source>
</evidence>
<feature type="signal peptide" evidence="2">
    <location>
        <begin position="1"/>
        <end position="21"/>
    </location>
</feature>
<reference evidence="3 4" key="1">
    <citation type="submission" date="2022-03" db="EMBL/GenBank/DDBJ databases">
        <title>Hymenobactersp. isolated from the air.</title>
        <authorList>
            <person name="Won M."/>
            <person name="Kwon S.-W."/>
        </authorList>
    </citation>
    <scope>NUCLEOTIDE SEQUENCE [LARGE SCALE GENOMIC DNA]</scope>
    <source>
        <strain evidence="3 4">KACC 21982</strain>
    </source>
</reference>
<keyword evidence="4" id="KW-1185">Reference proteome</keyword>
<feature type="coiled-coil region" evidence="1">
    <location>
        <begin position="19"/>
        <end position="46"/>
    </location>
</feature>
<dbReference type="RefSeq" id="WP_243799879.1">
    <property type="nucleotide sequence ID" value="NZ_CP094669.1"/>
</dbReference>
<evidence type="ECO:0000256" key="1">
    <source>
        <dbReference type="SAM" id="Coils"/>
    </source>
</evidence>
<keyword evidence="2" id="KW-0732">Signal</keyword>
<protein>
    <submittedName>
        <fullName evidence="3">Uncharacterized protein</fullName>
    </submittedName>
</protein>
<dbReference type="Proteomes" id="UP000831113">
    <property type="component" value="Chromosome"/>
</dbReference>
<gene>
    <name evidence="3" type="ORF">MTX78_03300</name>
</gene>
<keyword evidence="1" id="KW-0175">Coiled coil</keyword>